<comment type="catalytic activity">
    <reaction evidence="12">
        <text>Successive hydrolysis of beta-D-glucose units from the non-reducing ends of (1-&gt;3)-beta-D-glucans, releasing alpha-glucose.</text>
        <dbReference type="EC" id="3.2.1.58"/>
    </reaction>
</comment>
<reference evidence="19 20" key="1">
    <citation type="submission" date="2020-01" db="EMBL/GenBank/DDBJ databases">
        <title>Identification and distribution of gene clusters putatively required for synthesis of sphingolipid metabolism inhibitors in phylogenetically diverse species of the filamentous fungus Fusarium.</title>
        <authorList>
            <person name="Kim H.-S."/>
            <person name="Busman M."/>
            <person name="Brown D.W."/>
            <person name="Divon H."/>
            <person name="Uhlig S."/>
            <person name="Proctor R.H."/>
        </authorList>
    </citation>
    <scope>NUCLEOTIDE SEQUENCE [LARGE SCALE GENOMIC DNA]</scope>
    <source>
        <strain evidence="19 20">NRRL 20459</strain>
    </source>
</reference>
<dbReference type="OrthoDB" id="62120at2759"/>
<keyword evidence="4 17" id="KW-0812">Transmembrane</keyword>
<dbReference type="GO" id="GO:0009251">
    <property type="term" value="P:glucan catabolic process"/>
    <property type="evidence" value="ECO:0007669"/>
    <property type="project" value="TreeGrafter"/>
</dbReference>
<feature type="compositionally biased region" description="Acidic residues" evidence="16">
    <location>
        <begin position="193"/>
        <end position="202"/>
    </location>
</feature>
<dbReference type="GO" id="GO:0004338">
    <property type="term" value="F:glucan exo-1,3-beta-glucosidase activity"/>
    <property type="evidence" value="ECO:0007669"/>
    <property type="project" value="UniProtKB-EC"/>
</dbReference>
<feature type="compositionally biased region" description="Basic residues" evidence="16">
    <location>
        <begin position="28"/>
        <end position="37"/>
    </location>
</feature>
<dbReference type="SUPFAM" id="SSF51445">
    <property type="entry name" value="(Trans)glycosidases"/>
    <property type="match status" value="1"/>
</dbReference>
<evidence type="ECO:0000256" key="13">
    <source>
        <dbReference type="ARBA" id="ARBA00037126"/>
    </source>
</evidence>
<keyword evidence="9" id="KW-0325">Glycoprotein</keyword>
<dbReference type="EMBL" id="JAADYS010000350">
    <property type="protein sequence ID" value="KAF4470425.1"/>
    <property type="molecule type" value="Genomic_DNA"/>
</dbReference>
<evidence type="ECO:0000256" key="4">
    <source>
        <dbReference type="ARBA" id="ARBA00022692"/>
    </source>
</evidence>
<keyword evidence="7 17" id="KW-1133">Transmembrane helix</keyword>
<dbReference type="InterPro" id="IPR017853">
    <property type="entry name" value="GH"/>
</dbReference>
<evidence type="ECO:0000256" key="9">
    <source>
        <dbReference type="ARBA" id="ARBA00023180"/>
    </source>
</evidence>
<keyword evidence="11" id="KW-0961">Cell wall biogenesis/degradation</keyword>
<dbReference type="GO" id="GO:0071555">
    <property type="term" value="P:cell wall organization"/>
    <property type="evidence" value="ECO:0007669"/>
    <property type="project" value="UniProtKB-KW"/>
</dbReference>
<dbReference type="GO" id="GO:0005576">
    <property type="term" value="C:extracellular region"/>
    <property type="evidence" value="ECO:0007669"/>
    <property type="project" value="TreeGrafter"/>
</dbReference>
<dbReference type="GO" id="GO:0005886">
    <property type="term" value="C:plasma membrane"/>
    <property type="evidence" value="ECO:0007669"/>
    <property type="project" value="UniProtKB-SubCell"/>
</dbReference>
<proteinExistence type="inferred from homology"/>
<dbReference type="Proteomes" id="UP000554235">
    <property type="component" value="Unassembled WGS sequence"/>
</dbReference>
<feature type="compositionally biased region" description="Basic residues" evidence="16">
    <location>
        <begin position="108"/>
        <end position="118"/>
    </location>
</feature>
<evidence type="ECO:0000256" key="14">
    <source>
        <dbReference type="ARBA" id="ARBA00038929"/>
    </source>
</evidence>
<evidence type="ECO:0000313" key="20">
    <source>
        <dbReference type="Proteomes" id="UP000554235"/>
    </source>
</evidence>
<evidence type="ECO:0000259" key="18">
    <source>
        <dbReference type="Pfam" id="PF00150"/>
    </source>
</evidence>
<dbReference type="PANTHER" id="PTHR31297">
    <property type="entry name" value="GLUCAN ENDO-1,6-BETA-GLUCOSIDASE B"/>
    <property type="match status" value="1"/>
</dbReference>
<comment type="subcellular location">
    <subcellularLocation>
        <location evidence="1">Cell membrane</location>
        <topology evidence="1">Single-pass type II membrane protein</topology>
    </subcellularLocation>
</comment>
<feature type="region of interest" description="Disordered" evidence="16">
    <location>
        <begin position="186"/>
        <end position="213"/>
    </location>
</feature>
<protein>
    <recommendedName>
        <fullName evidence="14">glucan 1,3-beta-glucosidase</fullName>
        <ecNumber evidence="14">3.2.1.58</ecNumber>
    </recommendedName>
    <alternativeName>
        <fullName evidence="15">Exo-1,3-beta-glucanase D</fullName>
    </alternativeName>
</protein>
<feature type="domain" description="Glycoside hydrolase family 5" evidence="18">
    <location>
        <begin position="332"/>
        <end position="566"/>
    </location>
</feature>
<dbReference type="Pfam" id="PF00150">
    <property type="entry name" value="Cellulase"/>
    <property type="match status" value="1"/>
</dbReference>
<comment type="caution">
    <text evidence="19">The sequence shown here is derived from an EMBL/GenBank/DDBJ whole genome shotgun (WGS) entry which is preliminary data.</text>
</comment>
<gene>
    <name evidence="19" type="ORF">FALBO_2675</name>
</gene>
<evidence type="ECO:0000256" key="5">
    <source>
        <dbReference type="ARBA" id="ARBA00022801"/>
    </source>
</evidence>
<evidence type="ECO:0000313" key="19">
    <source>
        <dbReference type="EMBL" id="KAF4470425.1"/>
    </source>
</evidence>
<keyword evidence="20" id="KW-1185">Reference proteome</keyword>
<name>A0A8H4LIX7_9HYPO</name>
<evidence type="ECO:0000256" key="8">
    <source>
        <dbReference type="ARBA" id="ARBA00023136"/>
    </source>
</evidence>
<evidence type="ECO:0000256" key="15">
    <source>
        <dbReference type="ARBA" id="ARBA00041260"/>
    </source>
</evidence>
<keyword evidence="8 17" id="KW-0472">Membrane</keyword>
<evidence type="ECO:0000256" key="7">
    <source>
        <dbReference type="ARBA" id="ARBA00022989"/>
    </source>
</evidence>
<keyword evidence="5" id="KW-0378">Hydrolase</keyword>
<feature type="region of interest" description="Disordered" evidence="16">
    <location>
        <begin position="1"/>
        <end position="132"/>
    </location>
</feature>
<dbReference type="GO" id="GO:0009986">
    <property type="term" value="C:cell surface"/>
    <property type="evidence" value="ECO:0007669"/>
    <property type="project" value="TreeGrafter"/>
</dbReference>
<evidence type="ECO:0000256" key="2">
    <source>
        <dbReference type="ARBA" id="ARBA00005641"/>
    </source>
</evidence>
<evidence type="ECO:0000256" key="10">
    <source>
        <dbReference type="ARBA" id="ARBA00023295"/>
    </source>
</evidence>
<feature type="compositionally biased region" description="Basic and acidic residues" evidence="16">
    <location>
        <begin position="1"/>
        <end position="20"/>
    </location>
</feature>
<feature type="compositionally biased region" description="Basic and acidic residues" evidence="16">
    <location>
        <begin position="63"/>
        <end position="107"/>
    </location>
</feature>
<keyword evidence="3" id="KW-1003">Cell membrane</keyword>
<keyword evidence="10" id="KW-0326">Glycosidase</keyword>
<sequence>MPPRESSRPSHRPRERDRQRNGQSSRKNANRKKKSQASRRPASGSEDSRDRGSKTLSAGALADLDRENARQKKRSERASRGTRDGSRRPERAIRDEQRGRDRDPDKPRAHRKEKKRRVVSGAIMEEGRAKTELRGGWGSIDSMEEKDFYHRQKPKKSKKKLWIALGVSVVILIIIIVVAVVVSNKNKNKGGDDDGDSGESDSDTSGLDGMDRKDIPDKWKNTYLDPWTWQTTTDFNVTFTDEMVGDLPLMGLYDDWDDSARANDKVPPLNKAWGSYADKPARGVCIGGWLYLEPFITPSLFNYDSGEGIVDEWTLSEKLGSDAGKTLEEHYASFVTEQTFKDIQAAGLDHVRIGFNYWAVQVYDGDPYVFRTSWRYLLRAIEWCRKYGLRVNLDLHGIPGSQNGWNHSGRWGSIGWLNGDDGAENAKRALEIHDRLSKFFAQDRYKNIISHYGVANEPRMTFLKTSDVITWTEDAYKIIRKNGVKALVVFGDGFMGLDNWQGLMTGYDDMILDVHQYVIFNENQIDFTHQQKVEYACEGWTEQAELSMDPTKGYGPTIFAEWSQADTDCAKYLTGVGWGSRWEGTYDTGNKSTSILTPRCPTKDSKCSCDKANADPGDWSDEYKQFLKMFAEAQMHSFEKGWGWFYWTWKTEDNYQWSYEAGLKAGVLPEKPWDREFNCDTDVPDFEEKGLPEYY</sequence>
<evidence type="ECO:0000256" key="6">
    <source>
        <dbReference type="ARBA" id="ARBA00022968"/>
    </source>
</evidence>
<dbReference type="Gene3D" id="3.20.20.80">
    <property type="entry name" value="Glycosidases"/>
    <property type="match status" value="1"/>
</dbReference>
<keyword evidence="6" id="KW-0735">Signal-anchor</keyword>
<comment type="function">
    <text evidence="13">Glucosidase involved in the degradation of cellulosic biomass. Active on lichenan.</text>
</comment>
<evidence type="ECO:0000256" key="12">
    <source>
        <dbReference type="ARBA" id="ARBA00036824"/>
    </source>
</evidence>
<dbReference type="InterPro" id="IPR050386">
    <property type="entry name" value="Glycosyl_hydrolase_5"/>
</dbReference>
<dbReference type="FunFam" id="3.20.20.80:FF:000033">
    <property type="entry name" value="Glucan 1,3-beta-glucosidase A"/>
    <property type="match status" value="1"/>
</dbReference>
<comment type="similarity">
    <text evidence="2">Belongs to the glycosyl hydrolase 5 (cellulase A) family.</text>
</comment>
<dbReference type="InterPro" id="IPR001547">
    <property type="entry name" value="Glyco_hydro_5"/>
</dbReference>
<dbReference type="EC" id="3.2.1.58" evidence="14"/>
<evidence type="ECO:0000256" key="17">
    <source>
        <dbReference type="SAM" id="Phobius"/>
    </source>
</evidence>
<evidence type="ECO:0000256" key="11">
    <source>
        <dbReference type="ARBA" id="ARBA00023316"/>
    </source>
</evidence>
<organism evidence="19 20">
    <name type="scientific">Fusarium albosuccineum</name>
    <dbReference type="NCBI Taxonomy" id="1237068"/>
    <lineage>
        <taxon>Eukaryota</taxon>
        <taxon>Fungi</taxon>
        <taxon>Dikarya</taxon>
        <taxon>Ascomycota</taxon>
        <taxon>Pezizomycotina</taxon>
        <taxon>Sordariomycetes</taxon>
        <taxon>Hypocreomycetidae</taxon>
        <taxon>Hypocreales</taxon>
        <taxon>Nectriaceae</taxon>
        <taxon>Fusarium</taxon>
        <taxon>Fusarium decemcellulare species complex</taxon>
    </lineage>
</organism>
<dbReference type="PANTHER" id="PTHR31297:SF34">
    <property type="entry name" value="GLUCAN 1,3-BETA-GLUCOSIDASE 2"/>
    <property type="match status" value="1"/>
</dbReference>
<evidence type="ECO:0000256" key="1">
    <source>
        <dbReference type="ARBA" id="ARBA00004401"/>
    </source>
</evidence>
<evidence type="ECO:0000256" key="16">
    <source>
        <dbReference type="SAM" id="MobiDB-lite"/>
    </source>
</evidence>
<feature type="transmembrane region" description="Helical" evidence="17">
    <location>
        <begin position="161"/>
        <end position="182"/>
    </location>
</feature>
<evidence type="ECO:0000256" key="3">
    <source>
        <dbReference type="ARBA" id="ARBA00022475"/>
    </source>
</evidence>
<accession>A0A8H4LIX7</accession>
<dbReference type="AlphaFoldDB" id="A0A8H4LIX7"/>